<feature type="region of interest" description="Disordered" evidence="1">
    <location>
        <begin position="71"/>
        <end position="93"/>
    </location>
</feature>
<evidence type="ECO:0000313" key="3">
    <source>
        <dbReference type="Proteomes" id="UP001162162"/>
    </source>
</evidence>
<comment type="caution">
    <text evidence="2">The sequence shown here is derived from an EMBL/GenBank/DDBJ whole genome shotgun (WGS) entry which is preliminary data.</text>
</comment>
<protein>
    <submittedName>
        <fullName evidence="2">Uncharacterized protein</fullName>
    </submittedName>
</protein>
<name>A0AAV8XKU0_9CUCU</name>
<gene>
    <name evidence="2" type="ORF">NQ318_022819</name>
</gene>
<keyword evidence="3" id="KW-1185">Reference proteome</keyword>
<dbReference type="EMBL" id="JAPWTK010000505">
    <property type="protein sequence ID" value="KAJ8939153.1"/>
    <property type="molecule type" value="Genomic_DNA"/>
</dbReference>
<sequence>MEVSVPSIEKTKRSRAPNYMSSEREMLLNIISDFKQVELTTKKAASVAKLLQTHFGDKWMENEKLKFYKNAVENSTEENQDPNEDSYHEESCSQLEKNDELRITQGLKKLHDVLLCPPNRTVIASYLPAAILIF</sequence>
<evidence type="ECO:0000256" key="1">
    <source>
        <dbReference type="SAM" id="MobiDB-lite"/>
    </source>
</evidence>
<proteinExistence type="predicted"/>
<reference evidence="2" key="1">
    <citation type="journal article" date="2023" name="Insect Mol. Biol.">
        <title>Genome sequencing provides insights into the evolution of gene families encoding plant cell wall-degrading enzymes in longhorned beetles.</title>
        <authorList>
            <person name="Shin N.R."/>
            <person name="Okamura Y."/>
            <person name="Kirsch R."/>
            <person name="Pauchet Y."/>
        </authorList>
    </citation>
    <scope>NUCLEOTIDE SEQUENCE</scope>
    <source>
        <strain evidence="2">AMC_N1</strain>
    </source>
</reference>
<dbReference type="AlphaFoldDB" id="A0AAV8XKU0"/>
<accession>A0AAV8XKU0</accession>
<feature type="compositionally biased region" description="Acidic residues" evidence="1">
    <location>
        <begin position="75"/>
        <end position="84"/>
    </location>
</feature>
<evidence type="ECO:0000313" key="2">
    <source>
        <dbReference type="EMBL" id="KAJ8939153.1"/>
    </source>
</evidence>
<organism evidence="2 3">
    <name type="scientific">Aromia moschata</name>
    <dbReference type="NCBI Taxonomy" id="1265417"/>
    <lineage>
        <taxon>Eukaryota</taxon>
        <taxon>Metazoa</taxon>
        <taxon>Ecdysozoa</taxon>
        <taxon>Arthropoda</taxon>
        <taxon>Hexapoda</taxon>
        <taxon>Insecta</taxon>
        <taxon>Pterygota</taxon>
        <taxon>Neoptera</taxon>
        <taxon>Endopterygota</taxon>
        <taxon>Coleoptera</taxon>
        <taxon>Polyphaga</taxon>
        <taxon>Cucujiformia</taxon>
        <taxon>Chrysomeloidea</taxon>
        <taxon>Cerambycidae</taxon>
        <taxon>Cerambycinae</taxon>
        <taxon>Callichromatini</taxon>
        <taxon>Aromia</taxon>
    </lineage>
</organism>
<dbReference type="Proteomes" id="UP001162162">
    <property type="component" value="Unassembled WGS sequence"/>
</dbReference>